<keyword evidence="2" id="KW-0808">Transferase</keyword>
<name>A0ABV5KP17_9BACL</name>
<reference evidence="2 3" key="1">
    <citation type="submission" date="2024-09" db="EMBL/GenBank/DDBJ databases">
        <authorList>
            <person name="Sun Q."/>
            <person name="Mori K."/>
        </authorList>
    </citation>
    <scope>NUCLEOTIDE SEQUENCE [LARGE SCALE GENOMIC DNA]</scope>
    <source>
        <strain evidence="2 3">TISTR 2452</strain>
    </source>
</reference>
<gene>
    <name evidence="2" type="ORF">ACFFSY_13545</name>
</gene>
<sequence>MIFIAFIADSFIVDGDVFSGGAEQHMYELIKQAQEEGAKVRVYQPAADNASYMVNGIEIQNIQCHRKAIWKKGSEQAKRDGCSHIHYNYLHFAIPSKTQVVTATDHGVWWDIPFIGKYSKWYPLNKLASIYLPIWRKKSKWQTMRRIKNCQAIIAGDSTLMRIVQSDLTEYRTRIHVSGNFCNLKQEVDSATMNVQNQQIEQAKRDNRLIILVPRNLSLVRGGAWLADLVRRVSSLTNGNCLFVVTGRFIFQTGREQVYQSAFQEQMKDIEDQLIVLGGTPHKKMQGLYQSSDIVLIPTYAAEGGSLSAIEGATYGKPVVATNVGGLNDVVVNGVTGLVTEASVDGMAEAIVRLYKDEREREEMGNNGKVYSKRYSLERWKKEIRPFTLKAGWIERHSTE</sequence>
<evidence type="ECO:0000259" key="1">
    <source>
        <dbReference type="Pfam" id="PF00534"/>
    </source>
</evidence>
<dbReference type="PANTHER" id="PTHR12526">
    <property type="entry name" value="GLYCOSYLTRANSFERASE"/>
    <property type="match status" value="1"/>
</dbReference>
<feature type="domain" description="Glycosyl transferase family 1" evidence="1">
    <location>
        <begin position="198"/>
        <end position="369"/>
    </location>
</feature>
<dbReference type="Gene3D" id="3.40.50.2000">
    <property type="entry name" value="Glycogen Phosphorylase B"/>
    <property type="match status" value="2"/>
</dbReference>
<comment type="caution">
    <text evidence="2">The sequence shown here is derived from an EMBL/GenBank/DDBJ whole genome shotgun (WGS) entry which is preliminary data.</text>
</comment>
<protein>
    <submittedName>
        <fullName evidence="2">Glycosyltransferase family 4 protein</fullName>
        <ecNumber evidence="2">2.4.-.-</ecNumber>
    </submittedName>
</protein>
<dbReference type="EMBL" id="JBHMDO010000022">
    <property type="protein sequence ID" value="MFB9326946.1"/>
    <property type="molecule type" value="Genomic_DNA"/>
</dbReference>
<dbReference type="Proteomes" id="UP001589747">
    <property type="component" value="Unassembled WGS sequence"/>
</dbReference>
<keyword evidence="3" id="KW-1185">Reference proteome</keyword>
<keyword evidence="2" id="KW-0328">Glycosyltransferase</keyword>
<dbReference type="CDD" id="cd03801">
    <property type="entry name" value="GT4_PimA-like"/>
    <property type="match status" value="1"/>
</dbReference>
<proteinExistence type="predicted"/>
<dbReference type="GO" id="GO:0016757">
    <property type="term" value="F:glycosyltransferase activity"/>
    <property type="evidence" value="ECO:0007669"/>
    <property type="project" value="UniProtKB-KW"/>
</dbReference>
<accession>A0ABV5KP17</accession>
<evidence type="ECO:0000313" key="3">
    <source>
        <dbReference type="Proteomes" id="UP001589747"/>
    </source>
</evidence>
<dbReference type="EC" id="2.4.-.-" evidence="2"/>
<dbReference type="PANTHER" id="PTHR12526:SF630">
    <property type="entry name" value="GLYCOSYLTRANSFERASE"/>
    <property type="match status" value="1"/>
</dbReference>
<evidence type="ECO:0000313" key="2">
    <source>
        <dbReference type="EMBL" id="MFB9326946.1"/>
    </source>
</evidence>
<dbReference type="Pfam" id="PF00534">
    <property type="entry name" value="Glycos_transf_1"/>
    <property type="match status" value="1"/>
</dbReference>
<dbReference type="RefSeq" id="WP_377494713.1">
    <property type="nucleotide sequence ID" value="NZ_JBHMDO010000022.1"/>
</dbReference>
<dbReference type="SUPFAM" id="SSF53756">
    <property type="entry name" value="UDP-Glycosyltransferase/glycogen phosphorylase"/>
    <property type="match status" value="1"/>
</dbReference>
<dbReference type="InterPro" id="IPR001296">
    <property type="entry name" value="Glyco_trans_1"/>
</dbReference>
<organism evidence="2 3">
    <name type="scientific">Paenibacillus aurantiacus</name>
    <dbReference type="NCBI Taxonomy" id="1936118"/>
    <lineage>
        <taxon>Bacteria</taxon>
        <taxon>Bacillati</taxon>
        <taxon>Bacillota</taxon>
        <taxon>Bacilli</taxon>
        <taxon>Bacillales</taxon>
        <taxon>Paenibacillaceae</taxon>
        <taxon>Paenibacillus</taxon>
    </lineage>
</organism>